<dbReference type="OrthoDB" id="3275941at2"/>
<dbReference type="RefSeq" id="WP_128775788.1">
    <property type="nucleotide sequence ID" value="NZ_RYFI01000001.1"/>
</dbReference>
<evidence type="ECO:0000313" key="2">
    <source>
        <dbReference type="Proteomes" id="UP000289708"/>
    </source>
</evidence>
<dbReference type="Proteomes" id="UP000289708">
    <property type="component" value="Unassembled WGS sequence"/>
</dbReference>
<dbReference type="EMBL" id="RYFI01000001">
    <property type="protein sequence ID" value="RXF75608.1"/>
    <property type="molecule type" value="Genomic_DNA"/>
</dbReference>
<evidence type="ECO:0000313" key="1">
    <source>
        <dbReference type="EMBL" id="RXF75608.1"/>
    </source>
</evidence>
<name>A0A4Q0MP40_9HYPH</name>
<proteinExistence type="predicted"/>
<protein>
    <submittedName>
        <fullName evidence="1">Uncharacterized protein</fullName>
    </submittedName>
</protein>
<sequence length="153" mass="16319">MTAFAQGTTRPGTNSASFAANQTQTTGAVVALGPTGQIAVNVSQTATLYGDVTGYYAPPIQGNYSTDFGTGEPIFQTSARILSASRASQGTFDFRIDRPVAGCLVFGTTNEPGYTVNGYQLSTYIIQIQVLGRDERFGIFPVDSVFFNFQILC</sequence>
<keyword evidence="2" id="KW-1185">Reference proteome</keyword>
<gene>
    <name evidence="1" type="ORF">EK403_01845</name>
</gene>
<organism evidence="1 2">
    <name type="scientific">Hansschlegelia zhihuaiae</name>
    <dbReference type="NCBI Taxonomy" id="405005"/>
    <lineage>
        <taxon>Bacteria</taxon>
        <taxon>Pseudomonadati</taxon>
        <taxon>Pseudomonadota</taxon>
        <taxon>Alphaproteobacteria</taxon>
        <taxon>Hyphomicrobiales</taxon>
        <taxon>Methylopilaceae</taxon>
        <taxon>Hansschlegelia</taxon>
    </lineage>
</organism>
<accession>A0A4Q0MP40</accession>
<comment type="caution">
    <text evidence="1">The sequence shown here is derived from an EMBL/GenBank/DDBJ whole genome shotgun (WGS) entry which is preliminary data.</text>
</comment>
<reference evidence="1 2" key="1">
    <citation type="submission" date="2018-12" db="EMBL/GenBank/DDBJ databases">
        <title>bacterium Hansschlegelia zhihuaiae S113.</title>
        <authorList>
            <person name="He J."/>
        </authorList>
    </citation>
    <scope>NUCLEOTIDE SEQUENCE [LARGE SCALE GENOMIC DNA]</scope>
    <source>
        <strain evidence="1 2">S 113</strain>
    </source>
</reference>
<dbReference type="AlphaFoldDB" id="A0A4Q0MP40"/>